<organism evidence="2 3">
    <name type="scientific">Fimbriiglobus ruber</name>
    <dbReference type="NCBI Taxonomy" id="1908690"/>
    <lineage>
        <taxon>Bacteria</taxon>
        <taxon>Pseudomonadati</taxon>
        <taxon>Planctomycetota</taxon>
        <taxon>Planctomycetia</taxon>
        <taxon>Gemmatales</taxon>
        <taxon>Gemmataceae</taxon>
        <taxon>Fimbriiglobus</taxon>
    </lineage>
</organism>
<gene>
    <name evidence="2" type="ORF">FRUB_00574</name>
</gene>
<proteinExistence type="predicted"/>
<keyword evidence="3" id="KW-1185">Reference proteome</keyword>
<evidence type="ECO:0000256" key="1">
    <source>
        <dbReference type="SAM" id="MobiDB-lite"/>
    </source>
</evidence>
<protein>
    <submittedName>
        <fullName evidence="2">Uncharacterized protein</fullName>
    </submittedName>
</protein>
<feature type="region of interest" description="Disordered" evidence="1">
    <location>
        <begin position="155"/>
        <end position="177"/>
    </location>
</feature>
<reference evidence="3" key="1">
    <citation type="submission" date="2017-06" db="EMBL/GenBank/DDBJ databases">
        <title>Genome analysis of Fimbriiglobus ruber SP5, the first member of the order Planctomycetales with confirmed chitinolytic capability.</title>
        <authorList>
            <person name="Ravin N.V."/>
            <person name="Rakitin A.L."/>
            <person name="Ivanova A.A."/>
            <person name="Beletsky A.V."/>
            <person name="Kulichevskaya I.S."/>
            <person name="Mardanov A.V."/>
            <person name="Dedysh S.N."/>
        </authorList>
    </citation>
    <scope>NUCLEOTIDE SEQUENCE [LARGE SCALE GENOMIC DNA]</scope>
    <source>
        <strain evidence="3">SP5</strain>
    </source>
</reference>
<sequence length="177" mass="19549">MARSQTTRMIPIDNAAPHACASLSMLNQKTRCKAQKAQKPSRHTTRFDRDAARVLVPRLVCGQRAEPFARPTARLFRGVGQGIRPAYRRGRGDFRSHITESGCLCRIFAHHSALARCRAFPVVQYSHGDGRETTDAGRRLNWVDALILPGAGPCPKPCRRSSGPCEPRAAGRSFSRS</sequence>
<evidence type="ECO:0000313" key="2">
    <source>
        <dbReference type="EMBL" id="OWK46875.1"/>
    </source>
</evidence>
<dbReference type="EMBL" id="NIDE01000001">
    <property type="protein sequence ID" value="OWK46875.1"/>
    <property type="molecule type" value="Genomic_DNA"/>
</dbReference>
<dbReference type="AlphaFoldDB" id="A0A225EEU4"/>
<comment type="caution">
    <text evidence="2">The sequence shown here is derived from an EMBL/GenBank/DDBJ whole genome shotgun (WGS) entry which is preliminary data.</text>
</comment>
<dbReference type="Proteomes" id="UP000214646">
    <property type="component" value="Unassembled WGS sequence"/>
</dbReference>
<accession>A0A225EEU4</accession>
<name>A0A225EEU4_9BACT</name>
<evidence type="ECO:0000313" key="3">
    <source>
        <dbReference type="Proteomes" id="UP000214646"/>
    </source>
</evidence>